<evidence type="ECO:0000313" key="4">
    <source>
        <dbReference type="Proteomes" id="UP001501020"/>
    </source>
</evidence>
<gene>
    <name evidence="3" type="ORF">GCM10009727_63160</name>
</gene>
<evidence type="ECO:0000259" key="2">
    <source>
        <dbReference type="Pfam" id="PF07510"/>
    </source>
</evidence>
<evidence type="ECO:0000259" key="1">
    <source>
        <dbReference type="Pfam" id="PF03235"/>
    </source>
</evidence>
<dbReference type="PANTHER" id="PTHR35149">
    <property type="entry name" value="SLL5132 PROTEIN"/>
    <property type="match status" value="1"/>
</dbReference>
<organism evidence="3 4">
    <name type="scientific">Actinomadura napierensis</name>
    <dbReference type="NCBI Taxonomy" id="267854"/>
    <lineage>
        <taxon>Bacteria</taxon>
        <taxon>Bacillati</taxon>
        <taxon>Actinomycetota</taxon>
        <taxon>Actinomycetes</taxon>
        <taxon>Streptosporangiales</taxon>
        <taxon>Thermomonosporaceae</taxon>
        <taxon>Actinomadura</taxon>
    </lineage>
</organism>
<dbReference type="InterPro" id="IPR004919">
    <property type="entry name" value="GmrSD_N"/>
</dbReference>
<dbReference type="EMBL" id="BAAAMR010000068">
    <property type="protein sequence ID" value="GAA2155337.1"/>
    <property type="molecule type" value="Genomic_DNA"/>
</dbReference>
<reference evidence="3 4" key="1">
    <citation type="journal article" date="2019" name="Int. J. Syst. Evol. Microbiol.">
        <title>The Global Catalogue of Microorganisms (GCM) 10K type strain sequencing project: providing services to taxonomists for standard genome sequencing and annotation.</title>
        <authorList>
            <consortium name="The Broad Institute Genomics Platform"/>
            <consortium name="The Broad Institute Genome Sequencing Center for Infectious Disease"/>
            <person name="Wu L."/>
            <person name="Ma J."/>
        </authorList>
    </citation>
    <scope>NUCLEOTIDE SEQUENCE [LARGE SCALE GENOMIC DNA]</scope>
    <source>
        <strain evidence="3 4">JCM 13850</strain>
    </source>
</reference>
<name>A0ABN3A7X9_9ACTN</name>
<sequence>MKAGESTLRKLIQGEQQFVVPLYQRTYAWGPQQLRTLWSDVLDQADGLAKGRDSGHFLGSIVLAPGPDLAPTNSQWIVVDGQQRLTTLLLALCAIRDHLAAEDPSSLDRINELHLINKWRHGDLRYRLLPTQADRAALMALIDGQIDQRVTGPIADAYGFFRAQLVDADDPADPHDITRIENVILDRLSLVQITVESDDNAFRIFESLNNTGTRLSPVDLIRNYVFMCLPNRGQYVYDMYWLPLQEKLRDQHGTQALELLMYLVLVLRLGEDAKYSDVYRGHQELLDETAGDEAKVEAYVADLARRAAHLKLVLAPETEKDPRIRDRFRFLNQWQAQTTYPAIMKLLELREDGDATDDDVAASLAYIESFLVRRLVGGIPTRNLNRIFQRLTGQLPRDESVPEAVQAALSPARSYWLDDDELRAAIRSSKFYWQGRAGQKKLVLGRLAETYPGGEPVRLDDKRITIEHVLPQHLTDAWREELRANGEDPELLHKELVHTLGNLTLTAYNSELGDLPYEHKRTRLGQTGIAMTQAIVERPHWGKNEILTRADELADRAIELWPGPAQREPDRSAGRDWTLLHNALAALPTGTWTTYAEVAELTGSAALPVGVHLANVPVLNAHRVLTSEGRPAKGFHWHDPDDDRDVHDVLAKEGITFDESGRADLAQRISAAELAELLGLPGAEDMQAPEIVDVDPGEMSKHEHRFHSQVVERNGPEVAGAVARLLDHWSALGLGCSFGSAATARCTPSLGRDGRGYWLLNIYPDGVEVPFSPLTTRPPFDDPEVRDQLRRRLNEAPGIDIPAAKLALYPNFPISRLADQPVWDVVVATLDWFVHMTRNG</sequence>
<dbReference type="Proteomes" id="UP001501020">
    <property type="component" value="Unassembled WGS sequence"/>
</dbReference>
<dbReference type="PANTHER" id="PTHR35149:SF2">
    <property type="entry name" value="DUF262 DOMAIN-CONTAINING PROTEIN"/>
    <property type="match status" value="1"/>
</dbReference>
<dbReference type="InterPro" id="IPR036217">
    <property type="entry name" value="MethylDNA_cys_MeTrfase_DNAb"/>
</dbReference>
<comment type="caution">
    <text evidence="3">The sequence shown here is derived from an EMBL/GenBank/DDBJ whole genome shotgun (WGS) entry which is preliminary data.</text>
</comment>
<dbReference type="Pfam" id="PF07510">
    <property type="entry name" value="GmrSD_C"/>
    <property type="match status" value="1"/>
</dbReference>
<dbReference type="Pfam" id="PF03235">
    <property type="entry name" value="GmrSD_N"/>
    <property type="match status" value="1"/>
</dbReference>
<accession>A0ABN3A7X9</accession>
<evidence type="ECO:0000313" key="3">
    <source>
        <dbReference type="EMBL" id="GAA2155337.1"/>
    </source>
</evidence>
<feature type="domain" description="GmrSD restriction endonucleases N-terminal" evidence="1">
    <location>
        <begin position="9"/>
        <end position="226"/>
    </location>
</feature>
<dbReference type="Gene3D" id="1.10.10.10">
    <property type="entry name" value="Winged helix-like DNA-binding domain superfamily/Winged helix DNA-binding domain"/>
    <property type="match status" value="1"/>
</dbReference>
<dbReference type="SUPFAM" id="SSF46767">
    <property type="entry name" value="Methylated DNA-protein cysteine methyltransferase, C-terminal domain"/>
    <property type="match status" value="1"/>
</dbReference>
<feature type="domain" description="GmrSD restriction endonucleases C-terminal" evidence="2">
    <location>
        <begin position="418"/>
        <end position="555"/>
    </location>
</feature>
<protein>
    <submittedName>
        <fullName evidence="3">DUF262 domain-containing protein</fullName>
    </submittedName>
</protein>
<dbReference type="InterPro" id="IPR011089">
    <property type="entry name" value="GmrSD_C"/>
</dbReference>
<proteinExistence type="predicted"/>
<dbReference type="InterPro" id="IPR036388">
    <property type="entry name" value="WH-like_DNA-bd_sf"/>
</dbReference>
<dbReference type="RefSeq" id="WP_344275450.1">
    <property type="nucleotide sequence ID" value="NZ_BAAAMR010000068.1"/>
</dbReference>
<keyword evidence="4" id="KW-1185">Reference proteome</keyword>